<feature type="compositionally biased region" description="Low complexity" evidence="2">
    <location>
        <begin position="323"/>
        <end position="334"/>
    </location>
</feature>
<feature type="region of interest" description="Disordered" evidence="2">
    <location>
        <begin position="285"/>
        <end position="334"/>
    </location>
</feature>
<proteinExistence type="predicted"/>
<feature type="region of interest" description="Disordered" evidence="2">
    <location>
        <begin position="163"/>
        <end position="197"/>
    </location>
</feature>
<protein>
    <submittedName>
        <fullName evidence="3">Uncharacterized protein</fullName>
    </submittedName>
</protein>
<dbReference type="VEuPathDB" id="TriTrypDB:BSAL_70435"/>
<reference evidence="4" key="1">
    <citation type="submission" date="2015-09" db="EMBL/GenBank/DDBJ databases">
        <authorList>
            <consortium name="Pathogen Informatics"/>
        </authorList>
    </citation>
    <scope>NUCLEOTIDE SEQUENCE [LARGE SCALE GENOMIC DNA]</scope>
    <source>
        <strain evidence="4">Lake Konstanz</strain>
    </source>
</reference>
<evidence type="ECO:0000313" key="4">
    <source>
        <dbReference type="Proteomes" id="UP000051952"/>
    </source>
</evidence>
<keyword evidence="4" id="KW-1185">Reference proteome</keyword>
<feature type="coiled-coil region" evidence="1">
    <location>
        <begin position="1"/>
        <end position="28"/>
    </location>
</feature>
<organism evidence="3 4">
    <name type="scientific">Bodo saltans</name>
    <name type="common">Flagellated protozoan</name>
    <dbReference type="NCBI Taxonomy" id="75058"/>
    <lineage>
        <taxon>Eukaryota</taxon>
        <taxon>Discoba</taxon>
        <taxon>Euglenozoa</taxon>
        <taxon>Kinetoplastea</taxon>
        <taxon>Metakinetoplastina</taxon>
        <taxon>Eubodonida</taxon>
        <taxon>Bodonidae</taxon>
        <taxon>Bodo</taxon>
    </lineage>
</organism>
<evidence type="ECO:0000256" key="1">
    <source>
        <dbReference type="SAM" id="Coils"/>
    </source>
</evidence>
<keyword evidence="1" id="KW-0175">Coiled coil</keyword>
<dbReference type="Proteomes" id="UP000051952">
    <property type="component" value="Unassembled WGS sequence"/>
</dbReference>
<feature type="region of interest" description="Disordered" evidence="2">
    <location>
        <begin position="63"/>
        <end position="92"/>
    </location>
</feature>
<evidence type="ECO:0000313" key="3">
    <source>
        <dbReference type="EMBL" id="CUG04144.1"/>
    </source>
</evidence>
<dbReference type="AlphaFoldDB" id="A0A0S4IZK3"/>
<evidence type="ECO:0000256" key="2">
    <source>
        <dbReference type="SAM" id="MobiDB-lite"/>
    </source>
</evidence>
<dbReference type="EMBL" id="CYKH01000514">
    <property type="protein sequence ID" value="CUG04144.1"/>
    <property type="molecule type" value="Genomic_DNA"/>
</dbReference>
<accession>A0A0S4IZK3</accession>
<gene>
    <name evidence="3" type="ORF">BSAL_70435</name>
</gene>
<feature type="region of interest" description="Disordered" evidence="2">
    <location>
        <begin position="122"/>
        <end position="148"/>
    </location>
</feature>
<sequence length="334" mass="35716">MADVDAYINQLESTIHRLEAKVALMADSPRLIVNSVPSCRATPNIRDLTPCVQIVTTRIDSAAPSPAAGTIQLDADSDEEGAPQIPSNRRRTTILAAVPHDSGSRRSVISHTSFDHFQSFLSGEFQQRESPSNKKSREPGSITFAVPNIPEPFTEHSLQDIHSSEPLANNQPPANSPSPPTGMGSMGPGSLGPDTVANPIAQLTEWGDVGGDKVDCSNEFVVVSEKEVEDKGTQCPIVMKASMGCQTVAITLTDDARSIQVPPTPPRAANDPFAHFVRHGVPADVPRPSISSSNAPLLPDSFSRPHVPSANSSLYEMRRTNRISSISSQTKSSI</sequence>
<name>A0A0S4IZK3_BODSA</name>